<accession>A0A8J1TG25</accession>
<dbReference type="InterPro" id="IPR036719">
    <property type="entry name" value="Neuro-gated_channel_TM_sf"/>
</dbReference>
<dbReference type="InterPro" id="IPR038050">
    <property type="entry name" value="Neuro_actylchol_rec"/>
</dbReference>
<keyword evidence="8" id="KW-1185">Reference proteome</keyword>
<dbReference type="GO" id="GO:0005230">
    <property type="term" value="F:extracellular ligand-gated monoatomic ion channel activity"/>
    <property type="evidence" value="ECO:0007669"/>
    <property type="project" value="InterPro"/>
</dbReference>
<dbReference type="PRINTS" id="PR00252">
    <property type="entry name" value="NRIONCHANNEL"/>
</dbReference>
<keyword evidence="2 5" id="KW-0812">Transmembrane</keyword>
<feature type="signal peptide" evidence="5">
    <location>
        <begin position="1"/>
        <end position="23"/>
    </location>
</feature>
<reference evidence="7" key="1">
    <citation type="submission" date="2022-03" db="EMBL/GenBank/DDBJ databases">
        <authorList>
            <person name="Martin C."/>
        </authorList>
    </citation>
    <scope>NUCLEOTIDE SEQUENCE</scope>
</reference>
<dbReference type="GO" id="GO:0004888">
    <property type="term" value="F:transmembrane signaling receptor activity"/>
    <property type="evidence" value="ECO:0007669"/>
    <property type="project" value="InterPro"/>
</dbReference>
<comment type="caution">
    <text evidence="7">The sequence shown here is derived from an EMBL/GenBank/DDBJ whole genome shotgun (WGS) entry which is preliminary data.</text>
</comment>
<feature type="transmembrane region" description="Helical" evidence="5">
    <location>
        <begin position="364"/>
        <end position="389"/>
    </location>
</feature>
<evidence type="ECO:0000256" key="5">
    <source>
        <dbReference type="RuleBase" id="RU000687"/>
    </source>
</evidence>
<dbReference type="InterPro" id="IPR006029">
    <property type="entry name" value="Neurotrans-gated_channel_TM"/>
</dbReference>
<dbReference type="PANTHER" id="PTHR18945">
    <property type="entry name" value="NEUROTRANSMITTER GATED ION CHANNEL"/>
    <property type="match status" value="1"/>
</dbReference>
<feature type="compositionally biased region" description="Low complexity" evidence="6">
    <location>
        <begin position="436"/>
        <end position="451"/>
    </location>
</feature>
<keyword evidence="5" id="KW-0813">Transport</keyword>
<dbReference type="Gene3D" id="2.70.170.10">
    <property type="entry name" value="Neurotransmitter-gated ion-channel ligand-binding domain"/>
    <property type="match status" value="1"/>
</dbReference>
<dbReference type="InterPro" id="IPR036734">
    <property type="entry name" value="Neur_chan_lig-bd_sf"/>
</dbReference>
<proteinExistence type="inferred from homology"/>
<dbReference type="SUPFAM" id="SSF63712">
    <property type="entry name" value="Nicotinic receptor ligand binding domain-like"/>
    <property type="match status" value="1"/>
</dbReference>
<dbReference type="Pfam" id="PF02931">
    <property type="entry name" value="Neur_chan_LBD"/>
    <property type="match status" value="1"/>
</dbReference>
<evidence type="ECO:0000256" key="1">
    <source>
        <dbReference type="ARBA" id="ARBA00004141"/>
    </source>
</evidence>
<feature type="transmembrane region" description="Helical" evidence="5">
    <location>
        <begin position="333"/>
        <end position="352"/>
    </location>
</feature>
<comment type="subcellular location">
    <subcellularLocation>
        <location evidence="1">Membrane</location>
        <topology evidence="1">Multi-pass membrane protein</topology>
    </subcellularLocation>
</comment>
<keyword evidence="4 5" id="KW-0472">Membrane</keyword>
<keyword evidence="5" id="KW-0732">Signal</keyword>
<evidence type="ECO:0000256" key="3">
    <source>
        <dbReference type="ARBA" id="ARBA00022989"/>
    </source>
</evidence>
<gene>
    <name evidence="7" type="ORF">OFUS_LOCUS3933</name>
</gene>
<dbReference type="SUPFAM" id="SSF90112">
    <property type="entry name" value="Neurotransmitter-gated ion-channel transmembrane pore"/>
    <property type="match status" value="1"/>
</dbReference>
<evidence type="ECO:0000313" key="7">
    <source>
        <dbReference type="EMBL" id="CAH1776797.1"/>
    </source>
</evidence>
<dbReference type="InterPro" id="IPR006202">
    <property type="entry name" value="Neur_chan_lig-bd"/>
</dbReference>
<feature type="chain" id="PRO_5042621047" evidence="5">
    <location>
        <begin position="24"/>
        <end position="589"/>
    </location>
</feature>
<name>A0A8J1TG25_OWEFU</name>
<keyword evidence="3 5" id="KW-1133">Transmembrane helix</keyword>
<dbReference type="EMBL" id="CAIIXF020000002">
    <property type="protein sequence ID" value="CAH1776797.1"/>
    <property type="molecule type" value="Genomic_DNA"/>
</dbReference>
<dbReference type="FunFam" id="2.70.170.10:FF:000028">
    <property type="entry name" value="AcetylCholine Receptor"/>
    <property type="match status" value="1"/>
</dbReference>
<dbReference type="GO" id="GO:0016020">
    <property type="term" value="C:membrane"/>
    <property type="evidence" value="ECO:0007669"/>
    <property type="project" value="UniProtKB-SubCell"/>
</dbReference>
<keyword evidence="5" id="KW-0406">Ion transport</keyword>
<feature type="transmembrane region" description="Helical" evidence="5">
    <location>
        <begin position="309"/>
        <end position="326"/>
    </location>
</feature>
<dbReference type="CDD" id="cd19051">
    <property type="entry name" value="LGIC_TM_cation"/>
    <property type="match status" value="1"/>
</dbReference>
<dbReference type="Proteomes" id="UP000749559">
    <property type="component" value="Unassembled WGS sequence"/>
</dbReference>
<protein>
    <submittedName>
        <fullName evidence="7">Uncharacterized protein</fullName>
    </submittedName>
</protein>
<evidence type="ECO:0000313" key="8">
    <source>
        <dbReference type="Proteomes" id="UP000749559"/>
    </source>
</evidence>
<dbReference type="PROSITE" id="PS00236">
    <property type="entry name" value="NEUROTR_ION_CHANNEL"/>
    <property type="match status" value="1"/>
</dbReference>
<dbReference type="AlphaFoldDB" id="A0A8J1TG25"/>
<organism evidence="7 8">
    <name type="scientific">Owenia fusiformis</name>
    <name type="common">Polychaete worm</name>
    <dbReference type="NCBI Taxonomy" id="6347"/>
    <lineage>
        <taxon>Eukaryota</taxon>
        <taxon>Metazoa</taxon>
        <taxon>Spiralia</taxon>
        <taxon>Lophotrochozoa</taxon>
        <taxon>Annelida</taxon>
        <taxon>Polychaeta</taxon>
        <taxon>Sedentaria</taxon>
        <taxon>Canalipalpata</taxon>
        <taxon>Sabellida</taxon>
        <taxon>Oweniida</taxon>
        <taxon>Oweniidae</taxon>
        <taxon>Owenia</taxon>
    </lineage>
</organism>
<dbReference type="Gene3D" id="1.20.58.390">
    <property type="entry name" value="Neurotransmitter-gated ion-channel transmembrane domain"/>
    <property type="match status" value="1"/>
</dbReference>
<dbReference type="CDD" id="cd18989">
    <property type="entry name" value="LGIC_ECD_cation"/>
    <property type="match status" value="1"/>
</dbReference>
<dbReference type="InterPro" id="IPR006201">
    <property type="entry name" value="Neur_channel"/>
</dbReference>
<dbReference type="InterPro" id="IPR018000">
    <property type="entry name" value="Neurotransmitter_ion_chnl_CS"/>
</dbReference>
<feature type="transmembrane region" description="Helical" evidence="5">
    <location>
        <begin position="527"/>
        <end position="551"/>
    </location>
</feature>
<evidence type="ECO:0000256" key="4">
    <source>
        <dbReference type="ARBA" id="ARBA00023136"/>
    </source>
</evidence>
<keyword evidence="5" id="KW-0407">Ion channel</keyword>
<dbReference type="OrthoDB" id="5975154at2759"/>
<feature type="region of interest" description="Disordered" evidence="6">
    <location>
        <begin position="426"/>
        <end position="461"/>
    </location>
</feature>
<sequence>MERTLRLLLVILLVMPSSHVVDATAINARTALIQGQRSSILTNSSQNSVVSADIPQSLDLTNGNLLGLSNGIGPYNTLGLHLGDGESRRTYDSVEARLFRNFKQANGEMRYVRPISQNSTGETRINVSLSLLKINDMVAKDEKLTTTVRLKVEWDDYRLSWNKTNYGNLDVIHLPLNMLWMPELEIMNGYRFTHIDISEHKAKVSSNGTVSISRVMHLATSCTLNLTLYPYDDQTCDINIGSWNWNAEELLFVNDGLSVDNFELSTLWALIGTWNKSHILRNKAESDGYSYVVFTLFLERQSLSYSVHLIWPTILIASLTPLVFFMPGESGETIQLAITLLLTFTVYLFYAASKMPENSSSVPIFGYVLIYLLMLSAFSVLLCVILLIWHYLGDHEKKLPCCIEGFIFDWIRYIVCTDPRTLESPKELQKTTRAMSNPSSPNFRSIPSSSRPKSRNCNTSSYPIRIPARLPEDINMNDCDPGPSSLKIGGNAQITSTQGINDNNNVVDDVIDDAPVSIRTYKNAAKICGRFIGGLYVAVIVICTILGLIIIRNLPSECWKNKDECTPVPDNTINYWQAILRQFHEINLT</sequence>
<evidence type="ECO:0000256" key="6">
    <source>
        <dbReference type="SAM" id="MobiDB-lite"/>
    </source>
</evidence>
<comment type="similarity">
    <text evidence="5">Belongs to the ligand-gated ion channel (TC 1.A.9) family.</text>
</comment>
<evidence type="ECO:0000256" key="2">
    <source>
        <dbReference type="ARBA" id="ARBA00022692"/>
    </source>
</evidence>
<dbReference type="Pfam" id="PF02932">
    <property type="entry name" value="Neur_chan_memb"/>
    <property type="match status" value="1"/>
</dbReference>